<evidence type="ECO:0000313" key="12">
    <source>
        <dbReference type="EMBL" id="QNO11472.1"/>
    </source>
</evidence>
<dbReference type="InterPro" id="IPR050090">
    <property type="entry name" value="Tyrosine_recombinase_XerCD"/>
</dbReference>
<dbReference type="InterPro" id="IPR011010">
    <property type="entry name" value="DNA_brk_join_enz"/>
</dbReference>
<protein>
    <recommendedName>
        <fullName evidence="2">Integrase</fullName>
    </recommendedName>
</protein>
<accession>A0A7G9VYQ7</accession>
<organism evidence="12">
    <name type="scientific">Methanocaldococcus fervens tailed virus 1</name>
    <dbReference type="NCBI Taxonomy" id="2759191"/>
    <lineage>
        <taxon>Viruses</taxon>
        <taxon>Duplodnaviria</taxon>
        <taxon>Heunggongvirae</taxon>
        <taxon>Uroviricota</taxon>
        <taxon>Caudoviricetes</taxon>
        <taxon>Fervensviridae</taxon>
        <taxon>Deepoceanvirus</taxon>
        <taxon>Deepoceanvirus guaymasense</taxon>
    </lineage>
</organism>
<dbReference type="InterPro" id="IPR013762">
    <property type="entry name" value="Integrase-like_cat_sf"/>
</dbReference>
<keyword evidence="6 9" id="KW-0238">DNA-binding</keyword>
<evidence type="ECO:0000256" key="2">
    <source>
        <dbReference type="ARBA" id="ARBA00016082"/>
    </source>
</evidence>
<reference evidence="12" key="1">
    <citation type="submission" date="2020-07" db="EMBL/GenBank/DDBJ databases">
        <title>The first head-tailed virus, MFTV1, produced by a hyperthermophilic deep-sea methanogen.</title>
        <authorList>
            <person name="Thiroux S."/>
            <person name="Dupont S."/>
            <person name="Nesbo C.L."/>
            <person name="Bienvenu N."/>
            <person name="Krupovic M."/>
            <person name="L'Haridon S."/>
            <person name="Marie D."/>
            <person name="Forterre P."/>
            <person name="Godfroy A."/>
            <person name="Geslin C."/>
        </authorList>
    </citation>
    <scope>NUCLEOTIDE SEQUENCE [LARGE SCALE GENOMIC DNA]</scope>
</reference>
<dbReference type="GO" id="GO:0006310">
    <property type="term" value="P:DNA recombination"/>
    <property type="evidence" value="ECO:0007669"/>
    <property type="project" value="UniProtKB-KW"/>
</dbReference>
<dbReference type="InterPro" id="IPR010998">
    <property type="entry name" value="Integrase_recombinase_N"/>
</dbReference>
<evidence type="ECO:0000256" key="5">
    <source>
        <dbReference type="ARBA" id="ARBA00022908"/>
    </source>
</evidence>
<dbReference type="InterPro" id="IPR002104">
    <property type="entry name" value="Integrase_catalytic"/>
</dbReference>
<evidence type="ECO:0000256" key="3">
    <source>
        <dbReference type="ARBA" id="ARBA00022679"/>
    </source>
</evidence>
<keyword evidence="4" id="KW-0378">Hydrolase</keyword>
<dbReference type="Proteomes" id="UP000516075">
    <property type="component" value="Segment"/>
</dbReference>
<dbReference type="CDD" id="cd00397">
    <property type="entry name" value="DNA_BRE_C"/>
    <property type="match status" value="1"/>
</dbReference>
<evidence type="ECO:0000259" key="11">
    <source>
        <dbReference type="PROSITE" id="PS51900"/>
    </source>
</evidence>
<dbReference type="PROSITE" id="PS51898">
    <property type="entry name" value="TYR_RECOMBINASE"/>
    <property type="match status" value="1"/>
</dbReference>
<sequence>MREKELKQLENLLLLKVKKEKIEETDKIKEYLKRFEEERRFDGIKESTIKSDLDRLRVFLDYCINYLGKNPEELKTGDFVKFFNYLDTVRKVSKSSQRKYFLLLKVFYRVLRMYDVIQEFVEESKERKRFARIEIQHYDAVDAEMLNMILRKIIESGSRTRIRDALIIRLLWDTGCRVSEILNLKYGDVDLDNGIFKIRNTKTHEERTVVCSSDTLELLRDYVQFNVRQGSDDYLFQNSQGKKVRKEWISEVFRRAVNELKEEGKIPKNKRIVIHSIRHGRAVDLLNKGVPIDIVKEYLGHRSMNTTLIYAHSKERAESLEFIKKLLRIQ</sequence>
<dbReference type="GO" id="GO:0016787">
    <property type="term" value="F:hydrolase activity"/>
    <property type="evidence" value="ECO:0007669"/>
    <property type="project" value="UniProtKB-KW"/>
</dbReference>
<dbReference type="PROSITE" id="PS51900">
    <property type="entry name" value="CB"/>
    <property type="match status" value="1"/>
</dbReference>
<proteinExistence type="inferred from homology"/>
<evidence type="ECO:0000256" key="9">
    <source>
        <dbReference type="PROSITE-ProRule" id="PRU01248"/>
    </source>
</evidence>
<dbReference type="InterPro" id="IPR044068">
    <property type="entry name" value="CB"/>
</dbReference>
<dbReference type="RefSeq" id="YP_010772297.1">
    <property type="nucleotide sequence ID" value="NC_074641.1"/>
</dbReference>
<dbReference type="Gene3D" id="1.10.150.130">
    <property type="match status" value="1"/>
</dbReference>
<evidence type="ECO:0000256" key="7">
    <source>
        <dbReference type="ARBA" id="ARBA00023172"/>
    </source>
</evidence>
<dbReference type="GO" id="GO:0003677">
    <property type="term" value="F:DNA binding"/>
    <property type="evidence" value="ECO:0007669"/>
    <property type="project" value="UniProtKB-UniRule"/>
</dbReference>
<keyword evidence="5" id="KW-0229">DNA integration</keyword>
<dbReference type="GO" id="GO:0016740">
    <property type="term" value="F:transferase activity"/>
    <property type="evidence" value="ECO:0007669"/>
    <property type="project" value="UniProtKB-KW"/>
</dbReference>
<evidence type="ECO:0000256" key="1">
    <source>
        <dbReference type="ARBA" id="ARBA00008857"/>
    </source>
</evidence>
<dbReference type="Pfam" id="PF00589">
    <property type="entry name" value="Phage_integrase"/>
    <property type="match status" value="1"/>
</dbReference>
<evidence type="ECO:0000259" key="10">
    <source>
        <dbReference type="PROSITE" id="PS51898"/>
    </source>
</evidence>
<dbReference type="PANTHER" id="PTHR30349:SF41">
    <property type="entry name" value="INTEGRASE_RECOMBINASE PROTEIN MJ0367-RELATED"/>
    <property type="match status" value="1"/>
</dbReference>
<dbReference type="GO" id="GO:0075713">
    <property type="term" value="P:establishment of integrated proviral latency"/>
    <property type="evidence" value="ECO:0007669"/>
    <property type="project" value="UniProtKB-KW"/>
</dbReference>
<evidence type="ECO:0000256" key="4">
    <source>
        <dbReference type="ARBA" id="ARBA00022801"/>
    </source>
</evidence>
<evidence type="ECO:0000256" key="8">
    <source>
        <dbReference type="ARBA" id="ARBA00023195"/>
    </source>
</evidence>
<dbReference type="GO" id="GO:0015074">
    <property type="term" value="P:DNA integration"/>
    <property type="evidence" value="ECO:0007669"/>
    <property type="project" value="UniProtKB-KW"/>
</dbReference>
<comment type="similarity">
    <text evidence="1">Belongs to the 'phage' integrase family.</text>
</comment>
<dbReference type="PANTHER" id="PTHR30349">
    <property type="entry name" value="PHAGE INTEGRASE-RELATED"/>
    <property type="match status" value="1"/>
</dbReference>
<keyword evidence="7" id="KW-0233">DNA recombination</keyword>
<dbReference type="GeneID" id="80402048"/>
<dbReference type="InterPro" id="IPR004107">
    <property type="entry name" value="Integrase_SAM-like_N"/>
</dbReference>
<feature type="domain" description="Tyr recombinase" evidence="10">
    <location>
        <begin position="136"/>
        <end position="325"/>
    </location>
</feature>
<keyword evidence="13" id="KW-1185">Reference proteome</keyword>
<name>A0A7G9VYQ7_9CAUD</name>
<dbReference type="GO" id="GO:0044826">
    <property type="term" value="P:viral genome integration into host DNA"/>
    <property type="evidence" value="ECO:0007669"/>
    <property type="project" value="UniProtKB-KW"/>
</dbReference>
<evidence type="ECO:0000256" key="6">
    <source>
        <dbReference type="ARBA" id="ARBA00023125"/>
    </source>
</evidence>
<dbReference type="SUPFAM" id="SSF56349">
    <property type="entry name" value="DNA breaking-rejoining enzymes"/>
    <property type="match status" value="1"/>
</dbReference>
<dbReference type="KEGG" id="vg:80402048"/>
<dbReference type="Pfam" id="PF13495">
    <property type="entry name" value="Phage_int_SAM_4"/>
    <property type="match status" value="1"/>
</dbReference>
<feature type="domain" description="Core-binding (CB)" evidence="11">
    <location>
        <begin position="26"/>
        <end position="112"/>
    </location>
</feature>
<dbReference type="Gene3D" id="1.10.443.10">
    <property type="entry name" value="Intergrase catalytic core"/>
    <property type="match status" value="1"/>
</dbReference>
<keyword evidence="3" id="KW-0808">Transferase</keyword>
<evidence type="ECO:0000313" key="13">
    <source>
        <dbReference type="Proteomes" id="UP000516075"/>
    </source>
</evidence>
<keyword evidence="8" id="KW-1160">Virus entry into host cell</keyword>
<keyword evidence="8" id="KW-1179">Viral genome integration</keyword>
<dbReference type="EMBL" id="MT711370">
    <property type="protein sequence ID" value="QNO11472.1"/>
    <property type="molecule type" value="Genomic_DNA"/>
</dbReference>